<accession>A0ABP7IQF7</accession>
<comment type="similarity">
    <text evidence="1">Belongs to the ATP-dependent AMP-binding enzyme family.</text>
</comment>
<reference evidence="9" key="1">
    <citation type="journal article" date="2019" name="Int. J. Syst. Evol. Microbiol.">
        <title>The Global Catalogue of Microorganisms (GCM) 10K type strain sequencing project: providing services to taxonomists for standard genome sequencing and annotation.</title>
        <authorList>
            <consortium name="The Broad Institute Genomics Platform"/>
            <consortium name="The Broad Institute Genome Sequencing Center for Infectious Disease"/>
            <person name="Wu L."/>
            <person name="Ma J."/>
        </authorList>
    </citation>
    <scope>NUCLEOTIDE SEQUENCE [LARGE SCALE GENOMIC DNA]</scope>
    <source>
        <strain evidence="9">JCM 16908</strain>
    </source>
</reference>
<dbReference type="Proteomes" id="UP001500888">
    <property type="component" value="Unassembled WGS sequence"/>
</dbReference>
<comment type="catalytic activity">
    <reaction evidence="5">
        <text>a long-chain fatty acid + ATP + CoA = a long-chain fatty acyl-CoA + AMP + diphosphate</text>
        <dbReference type="Rhea" id="RHEA:15421"/>
        <dbReference type="ChEBI" id="CHEBI:30616"/>
        <dbReference type="ChEBI" id="CHEBI:33019"/>
        <dbReference type="ChEBI" id="CHEBI:57287"/>
        <dbReference type="ChEBI" id="CHEBI:57560"/>
        <dbReference type="ChEBI" id="CHEBI:83139"/>
        <dbReference type="ChEBI" id="CHEBI:456215"/>
        <dbReference type="EC" id="6.2.1.3"/>
    </reaction>
    <physiologicalReaction direction="left-to-right" evidence="5">
        <dbReference type="Rhea" id="RHEA:15422"/>
    </physiologicalReaction>
</comment>
<dbReference type="Gene3D" id="3.40.50.12780">
    <property type="entry name" value="N-terminal domain of ligase-like"/>
    <property type="match status" value="1"/>
</dbReference>
<dbReference type="Pfam" id="PF23562">
    <property type="entry name" value="AMP-binding_C_3"/>
    <property type="match status" value="1"/>
</dbReference>
<dbReference type="PROSITE" id="PS00455">
    <property type="entry name" value="AMP_BINDING"/>
    <property type="match status" value="1"/>
</dbReference>
<protein>
    <recommendedName>
        <fullName evidence="6">Acyl-CoA synthetase</fullName>
    </recommendedName>
</protein>
<sequence>MADPRVLAERSEIEQEIAGRTICEQLKLTAERFPDAPAYSDPADGGWTTMTYGEARRRVLAIAAAYSALGLAPGEAVALMMVNRSEHVLADLGAVHAGGMACSVYSTFAPEQVAFVARDVDAKIVVLGSAADLARWEPILGELPGLRKVIVVEGAPEGELFMSWDDFLDLGERSLAADPDAVEARAAAVQSTDVLTVLYTSGTTGNPKGVPLTHENIFFEVVATDRMTMLPSHGAQISYLTYAHIAERVLSLYLPVFKVCHVHFCTDLAQLGAVLGQVKPMLFFGVPRVYEKMMARLQALLSTQPEEQQENVRAAMAAGLAYIEGSQYGRVPSPEVVAAYERADAALLSIIRSLIGLENARWLATAAAPMPLEVQRFFAGFGLKVLDVYGMTETSGAFTANSIEQYKLGTVGRPGPGVEVRIADDGEIITRSPANTKGYLNRPEATAELLDEDGWLHTGDVGSVDEDGFVSIVDRKKELIITAGGENISPANTENFLKEHPIIGQALAYGDRRPYVVAVLTLDGEVAPVWAQGRGIEFTSLADLAEHPDVVKEVEAAVAAANEKLARVQQVKKWRLLPVEWTAETEELTPSLKLKRRVIHAKYAEAIDAMYDD</sequence>
<keyword evidence="4" id="KW-0443">Lipid metabolism</keyword>
<dbReference type="Gene3D" id="3.30.300.30">
    <property type="match status" value="1"/>
</dbReference>
<dbReference type="PANTHER" id="PTHR43272">
    <property type="entry name" value="LONG-CHAIN-FATTY-ACID--COA LIGASE"/>
    <property type="match status" value="1"/>
</dbReference>
<dbReference type="RefSeq" id="WP_344945054.1">
    <property type="nucleotide sequence ID" value="NZ_BAAAZR010000019.1"/>
</dbReference>
<keyword evidence="9" id="KW-1185">Reference proteome</keyword>
<dbReference type="InterPro" id="IPR000873">
    <property type="entry name" value="AMP-dep_synth/lig_dom"/>
</dbReference>
<dbReference type="EMBL" id="BAAAZR010000019">
    <property type="protein sequence ID" value="GAA3823987.1"/>
    <property type="molecule type" value="Genomic_DNA"/>
</dbReference>
<name>A0ABP7IQF7_9ACTN</name>
<dbReference type="CDD" id="cd05907">
    <property type="entry name" value="VL_LC_FACS_like"/>
    <property type="match status" value="1"/>
</dbReference>
<dbReference type="InterPro" id="IPR020845">
    <property type="entry name" value="AMP-binding_CS"/>
</dbReference>
<evidence type="ECO:0000256" key="1">
    <source>
        <dbReference type="ARBA" id="ARBA00006432"/>
    </source>
</evidence>
<evidence type="ECO:0000259" key="7">
    <source>
        <dbReference type="Pfam" id="PF00501"/>
    </source>
</evidence>
<evidence type="ECO:0000313" key="9">
    <source>
        <dbReference type="Proteomes" id="UP001500888"/>
    </source>
</evidence>
<gene>
    <name evidence="8" type="ORF">GCM10022226_50730</name>
</gene>
<keyword evidence="2" id="KW-0436">Ligase</keyword>
<evidence type="ECO:0000256" key="2">
    <source>
        <dbReference type="ARBA" id="ARBA00022598"/>
    </source>
</evidence>
<dbReference type="Pfam" id="PF00501">
    <property type="entry name" value="AMP-binding"/>
    <property type="match status" value="1"/>
</dbReference>
<comment type="caution">
    <text evidence="8">The sequence shown here is derived from an EMBL/GenBank/DDBJ whole genome shotgun (WGS) entry which is preliminary data.</text>
</comment>
<dbReference type="PANTHER" id="PTHR43272:SF32">
    <property type="entry name" value="AMP-DEPENDENT SYNTHETASE_LIGASE DOMAIN-CONTAINING PROTEIN"/>
    <property type="match status" value="1"/>
</dbReference>
<evidence type="ECO:0000256" key="4">
    <source>
        <dbReference type="ARBA" id="ARBA00023098"/>
    </source>
</evidence>
<dbReference type="SUPFAM" id="SSF56801">
    <property type="entry name" value="Acetyl-CoA synthetase-like"/>
    <property type="match status" value="1"/>
</dbReference>
<evidence type="ECO:0000256" key="3">
    <source>
        <dbReference type="ARBA" id="ARBA00022832"/>
    </source>
</evidence>
<organism evidence="8 9">
    <name type="scientific">Sphaerisporangium flaviroseum</name>
    <dbReference type="NCBI Taxonomy" id="509199"/>
    <lineage>
        <taxon>Bacteria</taxon>
        <taxon>Bacillati</taxon>
        <taxon>Actinomycetota</taxon>
        <taxon>Actinomycetes</taxon>
        <taxon>Streptosporangiales</taxon>
        <taxon>Streptosporangiaceae</taxon>
        <taxon>Sphaerisporangium</taxon>
    </lineage>
</organism>
<feature type="domain" description="AMP-dependent synthetase/ligase" evidence="7">
    <location>
        <begin position="29"/>
        <end position="440"/>
    </location>
</feature>
<dbReference type="InterPro" id="IPR042099">
    <property type="entry name" value="ANL_N_sf"/>
</dbReference>
<evidence type="ECO:0000256" key="6">
    <source>
        <dbReference type="ARBA" id="ARBA00032875"/>
    </source>
</evidence>
<keyword evidence="3" id="KW-0276">Fatty acid metabolism</keyword>
<dbReference type="InterPro" id="IPR045851">
    <property type="entry name" value="AMP-bd_C_sf"/>
</dbReference>
<proteinExistence type="inferred from homology"/>
<evidence type="ECO:0000313" key="8">
    <source>
        <dbReference type="EMBL" id="GAA3823987.1"/>
    </source>
</evidence>
<evidence type="ECO:0000256" key="5">
    <source>
        <dbReference type="ARBA" id="ARBA00024484"/>
    </source>
</evidence>